<proteinExistence type="predicted"/>
<evidence type="ECO:0000313" key="1">
    <source>
        <dbReference type="EMBL" id="MDB0520685.1"/>
    </source>
</evidence>
<organism evidence="1 2">
    <name type="scientific">Ralstonia solanacearum</name>
    <name type="common">Pseudomonas solanacearum</name>
    <dbReference type="NCBI Taxonomy" id="305"/>
    <lineage>
        <taxon>Bacteria</taxon>
        <taxon>Pseudomonadati</taxon>
        <taxon>Pseudomonadota</taxon>
        <taxon>Betaproteobacteria</taxon>
        <taxon>Burkholderiales</taxon>
        <taxon>Burkholderiaceae</taxon>
        <taxon>Ralstonia</taxon>
        <taxon>Ralstonia solanacearum species complex</taxon>
    </lineage>
</organism>
<dbReference type="EMBL" id="JAIVEX010000002">
    <property type="protein sequence ID" value="MDB0520685.1"/>
    <property type="molecule type" value="Genomic_DNA"/>
</dbReference>
<dbReference type="RefSeq" id="WP_184852659.1">
    <property type="nucleotide sequence ID" value="NZ_JABZEH010000002.1"/>
</dbReference>
<dbReference type="Proteomes" id="UP001143674">
    <property type="component" value="Unassembled WGS sequence"/>
</dbReference>
<name>A0AAE3NEW9_RALSL</name>
<gene>
    <name evidence="1" type="ORF">LBW55_03535</name>
</gene>
<sequence length="129" mass="14346">MSTEDAPFLWSAPQQPIGALFSLLLQNLEIINANGMPFSVLTFPHHQIFPCIALPADAALPTLIWRKLAPALCAGKGRLAIPMPTSQIDTDINLRFQPTTSCRKLERHITKQCEKPSKIKNPSNMNRKT</sequence>
<evidence type="ECO:0000313" key="2">
    <source>
        <dbReference type="Proteomes" id="UP001143674"/>
    </source>
</evidence>
<dbReference type="AlphaFoldDB" id="A0AAE3NEW9"/>
<reference evidence="1" key="1">
    <citation type="submission" date="2021-09" db="EMBL/GenBank/DDBJ databases">
        <title>Genomic analysis of Ralstonia spp.</title>
        <authorList>
            <person name="Aburjaile F."/>
            <person name="Ariute J.C."/>
            <person name="Pais A.K.L."/>
            <person name="Albuquerque G.M.R."/>
            <person name="Silva A.M.F."/>
            <person name="Brenig B."/>
            <person name="Azevedo V."/>
            <person name="Matiuzzi M."/>
            <person name="Ramos R."/>
            <person name="Goes-Neto A."/>
            <person name="Soares S."/>
            <person name="Iseppon A.M.B."/>
            <person name="Souza E."/>
            <person name="Gama M."/>
        </authorList>
    </citation>
    <scope>NUCLEOTIDE SEQUENCE</scope>
    <source>
        <strain evidence="1">B4</strain>
    </source>
</reference>
<accession>A0AAE3NEW9</accession>
<comment type="caution">
    <text evidence="1">The sequence shown here is derived from an EMBL/GenBank/DDBJ whole genome shotgun (WGS) entry which is preliminary data.</text>
</comment>
<protein>
    <submittedName>
        <fullName evidence="1">Uncharacterized protein</fullName>
    </submittedName>
</protein>